<comment type="caution">
    <text evidence="2">The sequence shown here is derived from an EMBL/GenBank/DDBJ whole genome shotgun (WGS) entry which is preliminary data.</text>
</comment>
<keyword evidence="1" id="KW-0812">Transmembrane</keyword>
<dbReference type="AlphaFoldDB" id="A0A699V8A0"/>
<feature type="non-terminal residue" evidence="2">
    <location>
        <position position="1"/>
    </location>
</feature>
<protein>
    <submittedName>
        <fullName evidence="2">Uncharacterized protein</fullName>
    </submittedName>
</protein>
<keyword evidence="1" id="KW-1133">Transmembrane helix</keyword>
<proteinExistence type="predicted"/>
<gene>
    <name evidence="2" type="ORF">Tci_903571</name>
</gene>
<reference evidence="2" key="1">
    <citation type="journal article" date="2019" name="Sci. Rep.">
        <title>Draft genome of Tanacetum cinerariifolium, the natural source of mosquito coil.</title>
        <authorList>
            <person name="Yamashiro T."/>
            <person name="Shiraishi A."/>
            <person name="Satake H."/>
            <person name="Nakayama K."/>
        </authorList>
    </citation>
    <scope>NUCLEOTIDE SEQUENCE</scope>
</reference>
<dbReference type="EMBL" id="BKCJ011415725">
    <property type="protein sequence ID" value="GFD31602.1"/>
    <property type="molecule type" value="Genomic_DNA"/>
</dbReference>
<organism evidence="2">
    <name type="scientific">Tanacetum cinerariifolium</name>
    <name type="common">Dalmatian daisy</name>
    <name type="synonym">Chrysanthemum cinerariifolium</name>
    <dbReference type="NCBI Taxonomy" id="118510"/>
    <lineage>
        <taxon>Eukaryota</taxon>
        <taxon>Viridiplantae</taxon>
        <taxon>Streptophyta</taxon>
        <taxon>Embryophyta</taxon>
        <taxon>Tracheophyta</taxon>
        <taxon>Spermatophyta</taxon>
        <taxon>Magnoliopsida</taxon>
        <taxon>eudicotyledons</taxon>
        <taxon>Gunneridae</taxon>
        <taxon>Pentapetalae</taxon>
        <taxon>asterids</taxon>
        <taxon>campanulids</taxon>
        <taxon>Asterales</taxon>
        <taxon>Asteraceae</taxon>
        <taxon>Asteroideae</taxon>
        <taxon>Anthemideae</taxon>
        <taxon>Anthemidinae</taxon>
        <taxon>Tanacetum</taxon>
    </lineage>
</organism>
<evidence type="ECO:0000313" key="2">
    <source>
        <dbReference type="EMBL" id="GFD31602.1"/>
    </source>
</evidence>
<evidence type="ECO:0000256" key="1">
    <source>
        <dbReference type="SAM" id="Phobius"/>
    </source>
</evidence>
<feature type="transmembrane region" description="Helical" evidence="1">
    <location>
        <begin position="77"/>
        <end position="102"/>
    </location>
</feature>
<sequence>ALVTTTLALRKLDLTFLGWSSNLVSLVFFSDRRILLFLVLSFDFDSLALEAKATPVEESTSMLESMFSEVVMATDGFADFVICGALLICWFWFFGVTATVFVPSSVILGQVC</sequence>
<accession>A0A699V8A0</accession>
<name>A0A699V8A0_TANCI</name>
<keyword evidence="1" id="KW-0472">Membrane</keyword>